<sequence>MAIEDQLKICGHKRDADVLELFLSKKELTDVIDLSRFRKLKYLWLHHNKLHEITFLTRNYCLTELYLNNNAIIDIEGLHYLPSLHILMLHHNELTNIDATVKELKGMLNLKILSLYQNPFCQYNLYRLYTIYHLPGVELLDRKRFSFANNVSKIVFDDPEDAVFVRSLKRSVMTFTSLNWNTVPKREEKYLEDRGTKPPQMLTITLR</sequence>
<dbReference type="AlphaFoldDB" id="A0A7J7WLF7"/>
<dbReference type="InterPro" id="IPR001611">
    <property type="entry name" value="Leu-rich_rpt"/>
</dbReference>
<reference evidence="1 2" key="1">
    <citation type="journal article" date="2020" name="Nature">
        <title>Six reference-quality genomes reveal evolution of bat adaptations.</title>
        <authorList>
            <person name="Jebb D."/>
            <person name="Huang Z."/>
            <person name="Pippel M."/>
            <person name="Hughes G.M."/>
            <person name="Lavrichenko K."/>
            <person name="Devanna P."/>
            <person name="Winkler S."/>
            <person name="Jermiin L.S."/>
            <person name="Skirmuntt E.C."/>
            <person name="Katzourakis A."/>
            <person name="Burkitt-Gray L."/>
            <person name="Ray D.A."/>
            <person name="Sullivan K.A.M."/>
            <person name="Roscito J.G."/>
            <person name="Kirilenko B.M."/>
            <person name="Davalos L.M."/>
            <person name="Corthals A.P."/>
            <person name="Power M.L."/>
            <person name="Jones G."/>
            <person name="Ransome R.D."/>
            <person name="Dechmann D.K.N."/>
            <person name="Locatelli A.G."/>
            <person name="Puechmaille S.J."/>
            <person name="Fedrigo O."/>
            <person name="Jarvis E.D."/>
            <person name="Hiller M."/>
            <person name="Vernes S.C."/>
            <person name="Myers E.W."/>
            <person name="Teeling E.C."/>
        </authorList>
    </citation>
    <scope>NUCLEOTIDE SEQUENCE [LARGE SCALE GENOMIC DNA]</scope>
    <source>
        <strain evidence="1">MPipKuh1</strain>
        <tissue evidence="1">Flight muscle</tissue>
    </source>
</reference>
<dbReference type="PANTHER" id="PTHR46759:SF1">
    <property type="entry name" value="LEUCINE-RICH REPEAT-CONTAINING PROTEIN 72"/>
    <property type="match status" value="1"/>
</dbReference>
<protein>
    <submittedName>
        <fullName evidence="1">Leucine rich repeat containing 72</fullName>
    </submittedName>
</protein>
<accession>A0A7J7WLF7</accession>
<comment type="caution">
    <text evidence="1">The sequence shown here is derived from an EMBL/GenBank/DDBJ whole genome shotgun (WGS) entry which is preliminary data.</text>
</comment>
<gene>
    <name evidence="1" type="ORF">mPipKuh1_010963</name>
</gene>
<name>A0A7J7WLF7_PIPKU</name>
<dbReference type="InterPro" id="IPR042655">
    <property type="entry name" value="LRC72"/>
</dbReference>
<dbReference type="PANTHER" id="PTHR46759">
    <property type="entry name" value="LEUCINE-RICH REPEAT-CONTAINING PROTEIN 72"/>
    <property type="match status" value="1"/>
</dbReference>
<evidence type="ECO:0000313" key="1">
    <source>
        <dbReference type="EMBL" id="KAF6338267.1"/>
    </source>
</evidence>
<evidence type="ECO:0000313" key="2">
    <source>
        <dbReference type="Proteomes" id="UP000558488"/>
    </source>
</evidence>
<dbReference type="EMBL" id="JACAGB010000010">
    <property type="protein sequence ID" value="KAF6338267.1"/>
    <property type="molecule type" value="Genomic_DNA"/>
</dbReference>
<dbReference type="PROSITE" id="PS51450">
    <property type="entry name" value="LRR"/>
    <property type="match status" value="2"/>
</dbReference>
<dbReference type="Gene3D" id="3.80.10.10">
    <property type="entry name" value="Ribonuclease Inhibitor"/>
    <property type="match status" value="1"/>
</dbReference>
<dbReference type="Pfam" id="PF14580">
    <property type="entry name" value="LRR_9"/>
    <property type="match status" value="1"/>
</dbReference>
<dbReference type="Proteomes" id="UP000558488">
    <property type="component" value="Unassembled WGS sequence"/>
</dbReference>
<dbReference type="SUPFAM" id="SSF52058">
    <property type="entry name" value="L domain-like"/>
    <property type="match status" value="1"/>
</dbReference>
<dbReference type="InterPro" id="IPR032675">
    <property type="entry name" value="LRR_dom_sf"/>
</dbReference>
<organism evidence="1 2">
    <name type="scientific">Pipistrellus kuhlii</name>
    <name type="common">Kuhl's pipistrelle</name>
    <dbReference type="NCBI Taxonomy" id="59472"/>
    <lineage>
        <taxon>Eukaryota</taxon>
        <taxon>Metazoa</taxon>
        <taxon>Chordata</taxon>
        <taxon>Craniata</taxon>
        <taxon>Vertebrata</taxon>
        <taxon>Euteleostomi</taxon>
        <taxon>Mammalia</taxon>
        <taxon>Eutheria</taxon>
        <taxon>Laurasiatheria</taxon>
        <taxon>Chiroptera</taxon>
        <taxon>Yangochiroptera</taxon>
        <taxon>Vespertilionidae</taxon>
        <taxon>Pipistrellus</taxon>
    </lineage>
</organism>
<proteinExistence type="predicted"/>
<keyword evidence="2" id="KW-1185">Reference proteome</keyword>